<keyword evidence="1" id="KW-0472">Membrane</keyword>
<dbReference type="Proteomes" id="UP000286063">
    <property type="component" value="Unassembled WGS sequence"/>
</dbReference>
<evidence type="ECO:0000256" key="1">
    <source>
        <dbReference type="SAM" id="Phobius"/>
    </source>
</evidence>
<reference evidence="5 6" key="1">
    <citation type="submission" date="2018-08" db="EMBL/GenBank/DDBJ databases">
        <title>A genome reference for cultivated species of the human gut microbiota.</title>
        <authorList>
            <person name="Zou Y."/>
            <person name="Xue W."/>
            <person name="Luo G."/>
        </authorList>
    </citation>
    <scope>NUCLEOTIDE SEQUENCE [LARGE SCALE GENOMIC DNA]</scope>
    <source>
        <strain evidence="4 5">AF34-33</strain>
        <strain evidence="3 6">OF02-7</strain>
    </source>
</reference>
<evidence type="ECO:0000313" key="3">
    <source>
        <dbReference type="EMBL" id="RGY19046.1"/>
    </source>
</evidence>
<dbReference type="InterPro" id="IPR032183">
    <property type="entry name" value="PKD-like"/>
</dbReference>
<dbReference type="AlphaFoldDB" id="A0A413IPS0"/>
<dbReference type="Proteomes" id="UP000286038">
    <property type="component" value="Unassembled WGS sequence"/>
</dbReference>
<evidence type="ECO:0000313" key="5">
    <source>
        <dbReference type="Proteomes" id="UP000286038"/>
    </source>
</evidence>
<name>A0A413IPS0_9BACT</name>
<dbReference type="OrthoDB" id="1095251at2"/>
<dbReference type="GeneID" id="93097777"/>
<protein>
    <recommendedName>
        <fullName evidence="8">PKD-like family protein</fullName>
    </recommendedName>
</protein>
<evidence type="ECO:0008006" key="8">
    <source>
        <dbReference type="Google" id="ProtNLM"/>
    </source>
</evidence>
<dbReference type="EMBL" id="CP069450">
    <property type="protein sequence ID" value="QRO49529.1"/>
    <property type="molecule type" value="Genomic_DNA"/>
</dbReference>
<dbReference type="Proteomes" id="UP000654720">
    <property type="component" value="Chromosome"/>
</dbReference>
<keyword evidence="7" id="KW-1185">Reference proteome</keyword>
<organism evidence="3 6">
    <name type="scientific">Butyricimonas virosa</name>
    <dbReference type="NCBI Taxonomy" id="544645"/>
    <lineage>
        <taxon>Bacteria</taxon>
        <taxon>Pseudomonadati</taxon>
        <taxon>Bacteroidota</taxon>
        <taxon>Bacteroidia</taxon>
        <taxon>Bacteroidales</taxon>
        <taxon>Odoribacteraceae</taxon>
        <taxon>Butyricimonas</taxon>
    </lineage>
</organism>
<dbReference type="PROSITE" id="PS51257">
    <property type="entry name" value="PROKAR_LIPOPROTEIN"/>
    <property type="match status" value="1"/>
</dbReference>
<proteinExistence type="predicted"/>
<sequence>MRNRTKKFINAYTFIVICMNVLIIGCFEDKGNYEYSELNEIHIDTLASPWRVDFQEEVILTPNVVTSKESEYEYYWLLIDKQSNIACDTISREKELKYTVNLAAGSYRLVFRVKDMKTGLIASVETNLEVASNLSDGWIILKDDGNYTDLDLFTYEGHEYPNLIYSMNGESLEGTARDIGFYVRKTYDSNTQIQTSTKCLMVMSSKDIKVISANDMAILLEYEDLFYDIPVVCNPQKIYNQGLYSSVFFINNGDLYSSPGTGMFSPPYQNVYLTGDKISTHCAVSASSMNGFYMNGFNETWGNIVKWDMEGNEYVDRMGMSNLKLLHMYDNGIGGVGYLFQNKNYPDSLYVFRSITMQLDTLPDNLNIVYSSCIGSNWELPYIYFTKGHELWRLDVSLRVETKVDYNFNGEEITFIAHVKTPIAVGKNKLIIATYLSGNYKVYLFDLLSGLPDGEPQVLKGEGRVTDVFHQSFYNATGDYYSYPQNY</sequence>
<dbReference type="RefSeq" id="WP_027199909.1">
    <property type="nucleotide sequence ID" value="NZ_CABJDM010000007.1"/>
</dbReference>
<evidence type="ECO:0000313" key="6">
    <source>
        <dbReference type="Proteomes" id="UP000286063"/>
    </source>
</evidence>
<evidence type="ECO:0000313" key="7">
    <source>
        <dbReference type="Proteomes" id="UP000654720"/>
    </source>
</evidence>
<dbReference type="EMBL" id="QRPV01000007">
    <property type="protein sequence ID" value="RHM44004.1"/>
    <property type="molecule type" value="Genomic_DNA"/>
</dbReference>
<accession>A0A413IPS0</accession>
<evidence type="ECO:0000313" key="2">
    <source>
        <dbReference type="EMBL" id="QRO49529.1"/>
    </source>
</evidence>
<keyword evidence="1" id="KW-0812">Transmembrane</keyword>
<feature type="transmembrane region" description="Helical" evidence="1">
    <location>
        <begin position="7"/>
        <end position="25"/>
    </location>
</feature>
<reference evidence="2 7" key="2">
    <citation type="submission" date="2021-02" db="EMBL/GenBank/DDBJ databases">
        <title>FDA dAtabase for Regulatory Grade micrObial Sequences (FDA-ARGOS): Supporting development and validation of Infectious Disease Dx tests.</title>
        <authorList>
            <person name="Carlson P."/>
            <person name="Fischbach M."/>
            <person name="Hastie J."/>
            <person name="Bilen M."/>
            <person name="Cheng A."/>
            <person name="Tallon L."/>
            <person name="Sadzewicz L."/>
            <person name="Zhao X."/>
            <person name="Boylan J."/>
            <person name="Ott S."/>
            <person name="Bowen H."/>
            <person name="Vavikolanu K."/>
            <person name="Mehta A."/>
            <person name="Aluvathingal J."/>
            <person name="Nadendla S."/>
            <person name="Yan Y."/>
            <person name="Sichtig H."/>
        </authorList>
    </citation>
    <scope>NUCLEOTIDE SEQUENCE [LARGE SCALE GENOMIC DNA]</scope>
    <source>
        <strain evidence="2 7">FDAARGOS_1229</strain>
    </source>
</reference>
<dbReference type="EMBL" id="QSCR01000008">
    <property type="protein sequence ID" value="RGY19046.1"/>
    <property type="molecule type" value="Genomic_DNA"/>
</dbReference>
<gene>
    <name evidence="4" type="ORF">DWZ68_08215</name>
    <name evidence="3" type="ORF">DXA50_07035</name>
    <name evidence="2" type="ORF">I6J59_16720</name>
</gene>
<keyword evidence="1" id="KW-1133">Transmembrane helix</keyword>
<dbReference type="Pfam" id="PF16407">
    <property type="entry name" value="PKD_2"/>
    <property type="match status" value="1"/>
</dbReference>
<evidence type="ECO:0000313" key="4">
    <source>
        <dbReference type="EMBL" id="RHM44004.1"/>
    </source>
</evidence>